<keyword evidence="8 15" id="KW-0547">Nucleotide-binding</keyword>
<organism evidence="17 18">
    <name type="scientific">Papaver atlanticum</name>
    <dbReference type="NCBI Taxonomy" id="357466"/>
    <lineage>
        <taxon>Eukaryota</taxon>
        <taxon>Viridiplantae</taxon>
        <taxon>Streptophyta</taxon>
        <taxon>Embryophyta</taxon>
        <taxon>Tracheophyta</taxon>
        <taxon>Spermatophyta</taxon>
        <taxon>Magnoliopsida</taxon>
        <taxon>Ranunculales</taxon>
        <taxon>Papaveraceae</taxon>
        <taxon>Papaveroideae</taxon>
        <taxon>Papaver</taxon>
    </lineage>
</organism>
<dbReference type="CDD" id="cd14066">
    <property type="entry name" value="STKc_IRAK"/>
    <property type="match status" value="1"/>
</dbReference>
<dbReference type="InterPro" id="IPR000719">
    <property type="entry name" value="Prot_kinase_dom"/>
</dbReference>
<keyword evidence="12" id="KW-0472">Membrane</keyword>
<dbReference type="GO" id="GO:0004674">
    <property type="term" value="F:protein serine/threonine kinase activity"/>
    <property type="evidence" value="ECO:0007669"/>
    <property type="project" value="UniProtKB-KW"/>
</dbReference>
<dbReference type="PROSITE" id="PS00108">
    <property type="entry name" value="PROTEIN_KINASE_ST"/>
    <property type="match status" value="2"/>
</dbReference>
<dbReference type="SMART" id="SM00220">
    <property type="entry name" value="S_TKc"/>
    <property type="match status" value="2"/>
</dbReference>
<evidence type="ECO:0000313" key="17">
    <source>
        <dbReference type="EMBL" id="KAI3923931.1"/>
    </source>
</evidence>
<dbReference type="InterPro" id="IPR017441">
    <property type="entry name" value="Protein_kinase_ATP_BS"/>
</dbReference>
<evidence type="ECO:0000256" key="13">
    <source>
        <dbReference type="ARBA" id="ARBA00023170"/>
    </source>
</evidence>
<keyword evidence="10 15" id="KW-0067">ATP-binding</keyword>
<dbReference type="InterPro" id="IPR052059">
    <property type="entry name" value="CR_Ser/Thr_kinase"/>
</dbReference>
<proteinExistence type="predicted"/>
<gene>
    <name evidence="17" type="ORF">MKW98_012720</name>
</gene>
<keyword evidence="14" id="KW-0325">Glycoprotein</keyword>
<dbReference type="AlphaFoldDB" id="A0AAD4SVK6"/>
<dbReference type="Gene3D" id="1.10.510.10">
    <property type="entry name" value="Transferase(Phosphotransferase) domain 1"/>
    <property type="match status" value="2"/>
</dbReference>
<feature type="binding site" evidence="15">
    <location>
        <position position="445"/>
    </location>
    <ligand>
        <name>ATP</name>
        <dbReference type="ChEBI" id="CHEBI:30616"/>
    </ligand>
</feature>
<dbReference type="InterPro" id="IPR025558">
    <property type="entry name" value="DUF4283"/>
</dbReference>
<reference evidence="17" key="1">
    <citation type="submission" date="2022-04" db="EMBL/GenBank/DDBJ databases">
        <title>A functionally conserved STORR gene fusion in Papaver species that diverged 16.8 million years ago.</title>
        <authorList>
            <person name="Catania T."/>
        </authorList>
    </citation>
    <scope>NUCLEOTIDE SEQUENCE</scope>
    <source>
        <strain evidence="17">S-188037</strain>
    </source>
</reference>
<name>A0AAD4SVK6_9MAGN</name>
<evidence type="ECO:0000256" key="10">
    <source>
        <dbReference type="ARBA" id="ARBA00022840"/>
    </source>
</evidence>
<sequence length="1011" mass="114541">MVNIIFADRSQDQDHYDQLECDFFTLKVIKAATQNFNPANVIRKDWDRYGDVTYKGVLPNGIAVEVRQISTDTDGTPQYLKKISYYLALRHQNIIRLLGHYSDKRNILLVYEHMESGDLQTALFDDVKLKKSLNWKTRVKICLGIAKGLAFLHQKDQSKTLIVHRDVKPRNILLDKYLNPKISDFNFARLCQGEVTHYVTKVAGTFGYLDPEYLVKGTINDKTDVYGFGVLIIALLGGKRPFCGIEGSEYFHLPSVAQELKENGNLFRLIDEDLNMQYSVKEATMILKLAILCTSETRKLRPTMSEVVSILEGRTTMKTPVVDPLSSAVVNSEVVISIVESNSTSKETELTDEGFASNLDYLFSKLRETSVSSEVASVVTEENDNPEFVEYGSKQTVGIDETESLDFRRIEVATNNFSLANKIGQGSSGSVYRGMLPNGKIVAVKQLLMTSDQGKQDFQNEGHISSSLKHPNLVRMLWHCTGNNQHCLVYEYMENGSLYGALFENVKEKLAWPARDKICIGVAKGLSFLHDDDSKYKIVHRDIKLSNILLDKDLTPKISDFGLAMHYNREVTHINTGLAGTVGCMAPEYVILGTVTEKIDVYSFGIVTLELITGKKRVEWISDHESVSLLDLVYDLQQKGDILGVIDQDLKMNIPVKEAEMMLSLGMLCKNPDPNSRPSMSEVVSILEGRTMIKTSTPSNLHGRSRIDSTMDSAAISVHNLTSTSTHRWNVFSSSNVYHHNDGLPTKEYRNGVEFHHDFVSDGWVSFDNAKLDYISLGDCPPISDDRPQASPAYEVSPKREYKYVEPFLTDDGKLQIMCTDEEFEAGCREWKNSLVGFFVGDNVHFVLDINMVRKLWEVNGDVSVVSMDNGYFIFQFSYVEDKIRVLQSADLWQIQQRPMILREWDWKLKFNRIEEMESLPIWVKIYNLPLFLWTPSFLSKIGSGLGIPLFADQKTKNRERLAYAMLCVEVSAQKLLPESLDIMVKGMEYELKLEYGSSQIAAPFDRKNVD</sequence>
<evidence type="ECO:0000256" key="2">
    <source>
        <dbReference type="ARBA" id="ARBA00022527"/>
    </source>
</evidence>
<keyword evidence="5" id="KW-0812">Transmembrane</keyword>
<evidence type="ECO:0000256" key="12">
    <source>
        <dbReference type="ARBA" id="ARBA00023136"/>
    </source>
</evidence>
<evidence type="ECO:0000256" key="4">
    <source>
        <dbReference type="ARBA" id="ARBA00022679"/>
    </source>
</evidence>
<evidence type="ECO:0000313" key="18">
    <source>
        <dbReference type="Proteomes" id="UP001202328"/>
    </source>
</evidence>
<protein>
    <recommendedName>
        <fullName evidence="16">Protein kinase domain-containing protein</fullName>
    </recommendedName>
</protein>
<comment type="caution">
    <text evidence="17">The sequence shown here is derived from an EMBL/GenBank/DDBJ whole genome shotgun (WGS) entry which is preliminary data.</text>
</comment>
<keyword evidence="4" id="KW-0808">Transferase</keyword>
<dbReference type="GO" id="GO:0016020">
    <property type="term" value="C:membrane"/>
    <property type="evidence" value="ECO:0007669"/>
    <property type="project" value="UniProtKB-SubCell"/>
</dbReference>
<keyword evidence="2" id="KW-0723">Serine/threonine-protein kinase</keyword>
<evidence type="ECO:0000256" key="5">
    <source>
        <dbReference type="ARBA" id="ARBA00022692"/>
    </source>
</evidence>
<dbReference type="EMBL" id="JAJJMB010008385">
    <property type="protein sequence ID" value="KAI3923931.1"/>
    <property type="molecule type" value="Genomic_DNA"/>
</dbReference>
<evidence type="ECO:0000256" key="7">
    <source>
        <dbReference type="ARBA" id="ARBA00022737"/>
    </source>
</evidence>
<evidence type="ECO:0000256" key="1">
    <source>
        <dbReference type="ARBA" id="ARBA00004167"/>
    </source>
</evidence>
<dbReference type="PROSITE" id="PS50011">
    <property type="entry name" value="PROTEIN_KINASE_DOM"/>
    <property type="match status" value="2"/>
</dbReference>
<feature type="domain" description="Protein kinase" evidence="16">
    <location>
        <begin position="1"/>
        <end position="322"/>
    </location>
</feature>
<dbReference type="Proteomes" id="UP001202328">
    <property type="component" value="Unassembled WGS sequence"/>
</dbReference>
<feature type="domain" description="Protein kinase" evidence="16">
    <location>
        <begin position="417"/>
        <end position="693"/>
    </location>
</feature>
<keyword evidence="7" id="KW-0677">Repeat</keyword>
<keyword evidence="11" id="KW-1133">Transmembrane helix</keyword>
<evidence type="ECO:0000256" key="15">
    <source>
        <dbReference type="PROSITE-ProRule" id="PRU10141"/>
    </source>
</evidence>
<evidence type="ECO:0000256" key="8">
    <source>
        <dbReference type="ARBA" id="ARBA00022741"/>
    </source>
</evidence>
<evidence type="ECO:0000256" key="14">
    <source>
        <dbReference type="ARBA" id="ARBA00023180"/>
    </source>
</evidence>
<dbReference type="PROSITE" id="PS00107">
    <property type="entry name" value="PROTEIN_KINASE_ATP"/>
    <property type="match status" value="1"/>
</dbReference>
<keyword evidence="9" id="KW-0418">Kinase</keyword>
<evidence type="ECO:0000256" key="9">
    <source>
        <dbReference type="ARBA" id="ARBA00022777"/>
    </source>
</evidence>
<dbReference type="Pfam" id="PF00069">
    <property type="entry name" value="Pkinase"/>
    <property type="match status" value="1"/>
</dbReference>
<keyword evidence="6" id="KW-0732">Signal</keyword>
<evidence type="ECO:0000256" key="3">
    <source>
        <dbReference type="ARBA" id="ARBA00022553"/>
    </source>
</evidence>
<dbReference type="FunFam" id="1.10.510.10:FF:000044">
    <property type="entry name" value="Putative LRR receptor-like serine/threonine-protein kinase"/>
    <property type="match status" value="2"/>
</dbReference>
<evidence type="ECO:0000256" key="6">
    <source>
        <dbReference type="ARBA" id="ARBA00022729"/>
    </source>
</evidence>
<accession>A0AAD4SVK6</accession>
<dbReference type="Pfam" id="PF07714">
    <property type="entry name" value="PK_Tyr_Ser-Thr"/>
    <property type="match status" value="1"/>
</dbReference>
<dbReference type="SUPFAM" id="SSF56112">
    <property type="entry name" value="Protein kinase-like (PK-like)"/>
    <property type="match status" value="2"/>
</dbReference>
<keyword evidence="18" id="KW-1185">Reference proteome</keyword>
<keyword evidence="3" id="KW-0597">Phosphoprotein</keyword>
<dbReference type="InterPro" id="IPR008271">
    <property type="entry name" value="Ser/Thr_kinase_AS"/>
</dbReference>
<dbReference type="Pfam" id="PF14111">
    <property type="entry name" value="DUF4283"/>
    <property type="match status" value="1"/>
</dbReference>
<comment type="subcellular location">
    <subcellularLocation>
        <location evidence="1">Membrane</location>
        <topology evidence="1">Single-pass membrane protein</topology>
    </subcellularLocation>
</comment>
<dbReference type="InterPro" id="IPR011009">
    <property type="entry name" value="Kinase-like_dom_sf"/>
</dbReference>
<evidence type="ECO:0000259" key="16">
    <source>
        <dbReference type="PROSITE" id="PS50011"/>
    </source>
</evidence>
<dbReference type="Gene3D" id="3.30.200.20">
    <property type="entry name" value="Phosphorylase Kinase, domain 1"/>
    <property type="match status" value="2"/>
</dbReference>
<dbReference type="PANTHER" id="PTHR47973">
    <property type="entry name" value="CYSTEINE-RICH RECEPTOR-LIKE PROTEIN KINASE 3"/>
    <property type="match status" value="1"/>
</dbReference>
<dbReference type="GO" id="GO:0005524">
    <property type="term" value="F:ATP binding"/>
    <property type="evidence" value="ECO:0007669"/>
    <property type="project" value="UniProtKB-UniRule"/>
</dbReference>
<keyword evidence="13" id="KW-0675">Receptor</keyword>
<evidence type="ECO:0000256" key="11">
    <source>
        <dbReference type="ARBA" id="ARBA00022989"/>
    </source>
</evidence>
<dbReference type="InterPro" id="IPR001245">
    <property type="entry name" value="Ser-Thr/Tyr_kinase_cat_dom"/>
</dbReference>